<dbReference type="Pfam" id="PF12796">
    <property type="entry name" value="Ank_2"/>
    <property type="match status" value="1"/>
</dbReference>
<dbReference type="InterPro" id="IPR038508">
    <property type="entry name" value="ArfGAP_dom_sf"/>
</dbReference>
<evidence type="ECO:0000256" key="4">
    <source>
        <dbReference type="ARBA" id="ARBA00022737"/>
    </source>
</evidence>
<evidence type="ECO:0000313" key="11">
    <source>
        <dbReference type="Ensembl" id="ENSLCAP00010040799.1"/>
    </source>
</evidence>
<keyword evidence="12" id="KW-1185">Reference proteome</keyword>
<dbReference type="PROSITE" id="PS50088">
    <property type="entry name" value="ANK_REPEAT"/>
    <property type="match status" value="1"/>
</dbReference>
<dbReference type="SUPFAM" id="SSF103657">
    <property type="entry name" value="BAR/IMD domain-like"/>
    <property type="match status" value="1"/>
</dbReference>
<evidence type="ECO:0000256" key="1">
    <source>
        <dbReference type="ARBA" id="ARBA00004496"/>
    </source>
</evidence>
<dbReference type="InterPro" id="IPR037278">
    <property type="entry name" value="ARFGAP/RecO"/>
</dbReference>
<gene>
    <name evidence="11" type="primary">asap3</name>
</gene>
<dbReference type="FunFam" id="1.25.40.20:FF:000006">
    <property type="entry name" value="Arf-GAP with SH3 domain, ANK repeat and PH domain-containing protein 2"/>
    <property type="match status" value="1"/>
</dbReference>
<dbReference type="SUPFAM" id="SSF57863">
    <property type="entry name" value="ArfGap/RecO-like zinc finger"/>
    <property type="match status" value="1"/>
</dbReference>
<dbReference type="GeneTree" id="ENSGT00940000165326"/>
<proteinExistence type="predicted"/>
<dbReference type="Pfam" id="PF16746">
    <property type="entry name" value="BAR_3"/>
    <property type="match status" value="1"/>
</dbReference>
<dbReference type="Gene3D" id="1.25.40.20">
    <property type="entry name" value="Ankyrin repeat-containing domain"/>
    <property type="match status" value="1"/>
</dbReference>
<dbReference type="PROSITE" id="PS50115">
    <property type="entry name" value="ARFGAP"/>
    <property type="match status" value="1"/>
</dbReference>
<dbReference type="InterPro" id="IPR001849">
    <property type="entry name" value="PH_domain"/>
</dbReference>
<dbReference type="Pfam" id="PF01412">
    <property type="entry name" value="ArfGap"/>
    <property type="match status" value="1"/>
</dbReference>
<dbReference type="GO" id="GO:0008270">
    <property type="term" value="F:zinc ion binding"/>
    <property type="evidence" value="ECO:0007669"/>
    <property type="project" value="UniProtKB-KW"/>
</dbReference>
<dbReference type="SUPFAM" id="SSF48403">
    <property type="entry name" value="Ankyrin repeat"/>
    <property type="match status" value="1"/>
</dbReference>
<evidence type="ECO:0000313" key="12">
    <source>
        <dbReference type="Proteomes" id="UP000314980"/>
    </source>
</evidence>
<dbReference type="FunFam" id="1.25.40.950:FF:000001">
    <property type="entry name" value="Arf-GAP with SH3 domain, ANK repeat and PH domain-containing protein 1"/>
    <property type="match status" value="1"/>
</dbReference>
<dbReference type="PANTHER" id="PTHR45854:SF1">
    <property type="entry name" value="ARF-GAP WITH SH3 DOMAIN, ANK REPEAT AND PH DOMAIN-CONTAINING PROTEIN 3"/>
    <property type="match status" value="1"/>
</dbReference>
<dbReference type="CDD" id="cd13251">
    <property type="entry name" value="PH_ASAP"/>
    <property type="match status" value="1"/>
</dbReference>
<reference evidence="12" key="1">
    <citation type="submission" date="2015-09" db="EMBL/GenBank/DDBJ databases">
        <authorList>
            <person name="Sai Rama Sridatta P."/>
        </authorList>
    </citation>
    <scope>NUCLEOTIDE SEQUENCE [LARGE SCALE GENOMIC DNA]</scope>
</reference>
<evidence type="ECO:0000256" key="3">
    <source>
        <dbReference type="ARBA" id="ARBA00022723"/>
    </source>
</evidence>
<dbReference type="InterPro" id="IPR036770">
    <property type="entry name" value="Ankyrin_rpt-contain_sf"/>
</dbReference>
<dbReference type="Gene3D" id="2.30.29.30">
    <property type="entry name" value="Pleckstrin-homology domain (PH domain)/Phosphotyrosine-binding domain (PTB)"/>
    <property type="match status" value="1"/>
</dbReference>
<evidence type="ECO:0000259" key="10">
    <source>
        <dbReference type="PROSITE" id="PS50115"/>
    </source>
</evidence>
<dbReference type="SUPFAM" id="SSF50729">
    <property type="entry name" value="PH domain-like"/>
    <property type="match status" value="1"/>
</dbReference>
<dbReference type="GO" id="GO:0005737">
    <property type="term" value="C:cytoplasm"/>
    <property type="evidence" value="ECO:0007669"/>
    <property type="project" value="UniProtKB-SubCell"/>
</dbReference>
<accession>A0A4W6ET47</accession>
<evidence type="ECO:0000256" key="8">
    <source>
        <dbReference type="PROSITE-ProRule" id="PRU00288"/>
    </source>
</evidence>
<protein>
    <submittedName>
        <fullName evidence="11">ArfGAP with SH3 domain, ankyrin repeat and PH domain 3</fullName>
    </submittedName>
</protein>
<dbReference type="PANTHER" id="PTHR45854">
    <property type="entry name" value="ASAP FAMILY MEMBER"/>
    <property type="match status" value="1"/>
</dbReference>
<name>A0A4W6ET47_LATCA</name>
<dbReference type="PROSITE" id="PS50297">
    <property type="entry name" value="ANK_REP_REGION"/>
    <property type="match status" value="1"/>
</dbReference>
<dbReference type="PROSITE" id="PS50003">
    <property type="entry name" value="PH_DOMAIN"/>
    <property type="match status" value="1"/>
</dbReference>
<dbReference type="Proteomes" id="UP000314980">
    <property type="component" value="Unassembled WGS sequence"/>
</dbReference>
<evidence type="ECO:0000256" key="6">
    <source>
        <dbReference type="ARBA" id="ARBA00023043"/>
    </source>
</evidence>
<dbReference type="AlphaFoldDB" id="A0A4W6ET47"/>
<dbReference type="FunFam" id="2.30.29.30:FF:000012">
    <property type="entry name" value="Arf-GAP with SH3 domain, ANK repeat and PH domain-containing protein 2"/>
    <property type="match status" value="1"/>
</dbReference>
<dbReference type="PRINTS" id="PR00405">
    <property type="entry name" value="REVINTRACTNG"/>
</dbReference>
<keyword evidence="5" id="KW-0862">Zinc</keyword>
<keyword evidence="4" id="KW-0677">Repeat</keyword>
<feature type="repeat" description="ANK" evidence="7">
    <location>
        <begin position="557"/>
        <end position="589"/>
    </location>
</feature>
<keyword evidence="6 7" id="KW-0040">ANK repeat</keyword>
<dbReference type="InterPro" id="IPR027267">
    <property type="entry name" value="AH/BAR_dom_sf"/>
</dbReference>
<reference evidence="11" key="2">
    <citation type="submission" date="2025-08" db="UniProtKB">
        <authorList>
            <consortium name="Ensembl"/>
        </authorList>
    </citation>
    <scope>IDENTIFICATION</scope>
</reference>
<sequence length="668" mass="75710">MPERISISDFVVLTNEDLSSPGTSSFQSKMSDCRNTVSTVEESLEMDHTTLQRMKKMIKAIHTSGLSHVDIKEQYIEVLENLGNSHLTQDNNEVSTGFLNLAVFTREVTALFKNLVQNLNNIMAFPLENVLKSELRDSRLVTAISESVFNFLRLCFQYLLKIQELKVRQGPDLLQSLIKYFQAQLSFFQDGLKAAENLAPFIEKLAASVHTVITADEEVKQLTQLRDSLRLLLQVEGKEEYLNRKNSGNGYSIHQPQGNKKYGTEKSGFLLKKSDGIRKVWQKRKCGVKFGCLTISHSTINRPPAKLNLLTCQVRPNPEDRRTFDLVTHNRTYHFQAEDEQECMIWVSVLQNSKEEALNTDSQPVIDAVEDNFCLLFCLFFISDPTWLSTNLGILTCIECSGIHRELGVHYSRIQSLTLDLLSTSELLLAVSIGNTRFNDIMEAGLPNDSVKPLPQSDMNARKEYIVAKYAERRYVLRREETDPARLYDAVRSRDLTSLLQLYAEGADLAKPLVLPDGQGIKETALHLAVRLEEKSSLALVDFLCQNSNCLEKRTAEGNTALHYSVLHHKPESLKLLLKAKASLHTVNSAGETALDIARRLQHIQCVDLLELAQSGKFNSQIHVEFTWETQSQEFYDSEDDLDERVNNTHTHLAKLIIDFVPLPKKPL</sequence>
<reference evidence="11" key="3">
    <citation type="submission" date="2025-09" db="UniProtKB">
        <authorList>
            <consortium name="Ensembl"/>
        </authorList>
    </citation>
    <scope>IDENTIFICATION</scope>
</reference>
<dbReference type="InterPro" id="IPR043593">
    <property type="entry name" value="ASAP"/>
</dbReference>
<evidence type="ECO:0000256" key="2">
    <source>
        <dbReference type="ARBA" id="ARBA00022490"/>
    </source>
</evidence>
<dbReference type="InterPro" id="IPR037844">
    <property type="entry name" value="PH_ASAP"/>
</dbReference>
<comment type="subcellular location">
    <subcellularLocation>
        <location evidence="1">Cytoplasm</location>
    </subcellularLocation>
</comment>
<dbReference type="GO" id="GO:0005096">
    <property type="term" value="F:GTPase activator activity"/>
    <property type="evidence" value="ECO:0007669"/>
    <property type="project" value="InterPro"/>
</dbReference>
<dbReference type="Pfam" id="PF00169">
    <property type="entry name" value="PH"/>
    <property type="match status" value="1"/>
</dbReference>
<dbReference type="Ensembl" id="ENSLCAT00010041778.1">
    <property type="protein sequence ID" value="ENSLCAP00010040799.1"/>
    <property type="gene ID" value="ENSLCAG00010018979.1"/>
</dbReference>
<dbReference type="InterPro" id="IPR002110">
    <property type="entry name" value="Ankyrin_rpt"/>
</dbReference>
<keyword evidence="3" id="KW-0479">Metal-binding</keyword>
<dbReference type="Gene3D" id="1.25.40.950">
    <property type="match status" value="1"/>
</dbReference>
<feature type="domain" description="PH" evidence="9">
    <location>
        <begin position="263"/>
        <end position="355"/>
    </location>
</feature>
<dbReference type="InterPro" id="IPR011993">
    <property type="entry name" value="PH-like_dom_sf"/>
</dbReference>
<dbReference type="Gene3D" id="1.20.1270.60">
    <property type="entry name" value="Arfaptin homology (AH) domain/BAR domain"/>
    <property type="match status" value="2"/>
</dbReference>
<dbReference type="InterPro" id="IPR004148">
    <property type="entry name" value="BAR_dom"/>
</dbReference>
<organism evidence="11 12">
    <name type="scientific">Lates calcarifer</name>
    <name type="common">Barramundi</name>
    <name type="synonym">Holocentrus calcarifer</name>
    <dbReference type="NCBI Taxonomy" id="8187"/>
    <lineage>
        <taxon>Eukaryota</taxon>
        <taxon>Metazoa</taxon>
        <taxon>Chordata</taxon>
        <taxon>Craniata</taxon>
        <taxon>Vertebrata</taxon>
        <taxon>Euteleostomi</taxon>
        <taxon>Actinopterygii</taxon>
        <taxon>Neopterygii</taxon>
        <taxon>Teleostei</taxon>
        <taxon>Neoteleostei</taxon>
        <taxon>Acanthomorphata</taxon>
        <taxon>Carangaria</taxon>
        <taxon>Carangaria incertae sedis</taxon>
        <taxon>Centropomidae</taxon>
        <taxon>Lates</taxon>
    </lineage>
</organism>
<dbReference type="SMART" id="SM00233">
    <property type="entry name" value="PH"/>
    <property type="match status" value="1"/>
</dbReference>
<dbReference type="Gene3D" id="1.10.220.150">
    <property type="entry name" value="Arf GTPase activating protein"/>
    <property type="match status" value="1"/>
</dbReference>
<dbReference type="InterPro" id="IPR001164">
    <property type="entry name" value="ArfGAP_dom"/>
</dbReference>
<dbReference type="SMART" id="SM00105">
    <property type="entry name" value="ArfGap"/>
    <property type="match status" value="1"/>
</dbReference>
<evidence type="ECO:0000259" key="9">
    <source>
        <dbReference type="PROSITE" id="PS50003"/>
    </source>
</evidence>
<keyword evidence="8" id="KW-0863">Zinc-finger</keyword>
<keyword evidence="2" id="KW-0963">Cytoplasm</keyword>
<evidence type="ECO:0000256" key="5">
    <source>
        <dbReference type="ARBA" id="ARBA00022833"/>
    </source>
</evidence>
<dbReference type="SMART" id="SM00248">
    <property type="entry name" value="ANK"/>
    <property type="match status" value="3"/>
</dbReference>
<evidence type="ECO:0000256" key="7">
    <source>
        <dbReference type="PROSITE-ProRule" id="PRU00023"/>
    </source>
</evidence>
<feature type="domain" description="Arf-GAP" evidence="10">
    <location>
        <begin position="378"/>
        <end position="484"/>
    </location>
</feature>